<keyword evidence="4" id="KW-1185">Reference proteome</keyword>
<evidence type="ECO:0000313" key="4">
    <source>
        <dbReference type="Proteomes" id="UP000266841"/>
    </source>
</evidence>
<dbReference type="Proteomes" id="UP000266841">
    <property type="component" value="Unassembled WGS sequence"/>
</dbReference>
<feature type="domain" description="Helicase-associated" evidence="2">
    <location>
        <begin position="97"/>
        <end position="149"/>
    </location>
</feature>
<comment type="caution">
    <text evidence="3">The sequence shown here is derived from an EMBL/GenBank/DDBJ whole genome shotgun (WGS) entry which is preliminary data.</text>
</comment>
<sequence>MDTAAAQLVQEREASRGQGREAHNLGVRLGPVARTRRAMGDTTRAAAPVQGGERTHECSAESRPLGHLGKLAANERRALLAGIGFDFGATKVKSVDRVAELRQYKEEHGNTNVPRRHARLGKFVDNCRSLKRRGKLSKAVVDSLNEMGFEWTSKKNGQQVWAQRFEELKEYKEKYGNTRVPVRYPENPLLGQWVVDQKNVAKKKGNRTLSEEKLEKLRSINFDFGKERRRNKPWDERLADYLAYVAQHGEGATPSGNTDLGRWVTKQRHMWGRGNISEEQVRRLEAAGFPFNLRTERLNKPADGGLKIPAADDEDGGGEAGGMGRQHGDLVLSLEDQVDLTLTISPGRLGLTLQVDAVGGAVVTSVDPACTFGNQVDVGDRLILIDGRPVESADDLYTGSDRVRIFGFAKRQEGDLDPTHRQTAGETARKCNFVKGPNHLLQENLAQV</sequence>
<feature type="domain" description="Helicase-associated" evidence="2">
    <location>
        <begin position="158"/>
        <end position="222"/>
    </location>
</feature>
<evidence type="ECO:0000256" key="1">
    <source>
        <dbReference type="SAM" id="MobiDB-lite"/>
    </source>
</evidence>
<feature type="compositionally biased region" description="Basic and acidic residues" evidence="1">
    <location>
        <begin position="10"/>
        <end position="23"/>
    </location>
</feature>
<feature type="domain" description="Helicase-associated" evidence="2">
    <location>
        <begin position="232"/>
        <end position="289"/>
    </location>
</feature>
<dbReference type="Gene3D" id="6.10.140.530">
    <property type="match status" value="3"/>
</dbReference>
<feature type="region of interest" description="Disordered" evidence="1">
    <location>
        <begin position="303"/>
        <end position="326"/>
    </location>
</feature>
<evidence type="ECO:0000259" key="2">
    <source>
        <dbReference type="Pfam" id="PF03457"/>
    </source>
</evidence>
<dbReference type="EMBL" id="AGNL01049813">
    <property type="protein sequence ID" value="EJK44348.1"/>
    <property type="molecule type" value="Genomic_DNA"/>
</dbReference>
<dbReference type="AlphaFoldDB" id="K0QYR1"/>
<dbReference type="PANTHER" id="PTHR33418">
    <property type="entry name" value="HELICASE-ASSOCIATED"/>
    <property type="match status" value="1"/>
</dbReference>
<proteinExistence type="predicted"/>
<dbReference type="OrthoDB" id="49288at2759"/>
<dbReference type="InterPro" id="IPR005114">
    <property type="entry name" value="Helicase_assoc"/>
</dbReference>
<dbReference type="Pfam" id="PF03457">
    <property type="entry name" value="HA"/>
    <property type="match status" value="3"/>
</dbReference>
<dbReference type="PANTHER" id="PTHR33418:SF1">
    <property type="entry name" value="HELICASE-ASSOCIATED DOMAIN-CONTAINING PROTEIN"/>
    <property type="match status" value="1"/>
</dbReference>
<feature type="region of interest" description="Disordered" evidence="1">
    <location>
        <begin position="1"/>
        <end position="23"/>
    </location>
</feature>
<feature type="region of interest" description="Disordered" evidence="1">
    <location>
        <begin position="37"/>
        <end position="56"/>
    </location>
</feature>
<gene>
    <name evidence="3" type="ORF">THAOC_37121</name>
</gene>
<reference evidence="3 4" key="1">
    <citation type="journal article" date="2012" name="Genome Biol.">
        <title>Genome and low-iron response of an oceanic diatom adapted to chronic iron limitation.</title>
        <authorList>
            <person name="Lommer M."/>
            <person name="Specht M."/>
            <person name="Roy A.S."/>
            <person name="Kraemer L."/>
            <person name="Andreson R."/>
            <person name="Gutowska M.A."/>
            <person name="Wolf J."/>
            <person name="Bergner S.V."/>
            <person name="Schilhabel M.B."/>
            <person name="Klostermeier U.C."/>
            <person name="Beiko R.G."/>
            <person name="Rosenstiel P."/>
            <person name="Hippler M."/>
            <person name="Laroche J."/>
        </authorList>
    </citation>
    <scope>NUCLEOTIDE SEQUENCE [LARGE SCALE GENOMIC DNA]</scope>
    <source>
        <strain evidence="3 4">CCMP1005</strain>
    </source>
</reference>
<evidence type="ECO:0000313" key="3">
    <source>
        <dbReference type="EMBL" id="EJK44348.1"/>
    </source>
</evidence>
<accession>K0QYR1</accession>
<protein>
    <recommendedName>
        <fullName evidence="2">Helicase-associated domain-containing protein</fullName>
    </recommendedName>
</protein>
<organism evidence="3 4">
    <name type="scientific">Thalassiosira oceanica</name>
    <name type="common">Marine diatom</name>
    <dbReference type="NCBI Taxonomy" id="159749"/>
    <lineage>
        <taxon>Eukaryota</taxon>
        <taxon>Sar</taxon>
        <taxon>Stramenopiles</taxon>
        <taxon>Ochrophyta</taxon>
        <taxon>Bacillariophyta</taxon>
        <taxon>Coscinodiscophyceae</taxon>
        <taxon>Thalassiosirophycidae</taxon>
        <taxon>Thalassiosirales</taxon>
        <taxon>Thalassiosiraceae</taxon>
        <taxon>Thalassiosira</taxon>
    </lineage>
</organism>
<name>K0QYR1_THAOC</name>